<evidence type="ECO:0000256" key="1">
    <source>
        <dbReference type="ARBA" id="ARBA00004479"/>
    </source>
</evidence>
<comment type="catalytic activity">
    <reaction evidence="10">
        <text>L-threonyl-[protein] + ATP = O-phospho-L-threonyl-[protein] + ADP + H(+)</text>
        <dbReference type="Rhea" id="RHEA:46608"/>
        <dbReference type="Rhea" id="RHEA-COMP:11060"/>
        <dbReference type="Rhea" id="RHEA-COMP:11605"/>
        <dbReference type="ChEBI" id="CHEBI:15378"/>
        <dbReference type="ChEBI" id="CHEBI:30013"/>
        <dbReference type="ChEBI" id="CHEBI:30616"/>
        <dbReference type="ChEBI" id="CHEBI:61977"/>
        <dbReference type="ChEBI" id="CHEBI:456216"/>
        <dbReference type="EC" id="2.7.11.1"/>
    </reaction>
</comment>
<dbReference type="PANTHER" id="PTHR47460:SF1">
    <property type="entry name" value="SERINE_THREONINE-PROTEIN KINASE-LIKE PROTEIN ACR4"/>
    <property type="match status" value="1"/>
</dbReference>
<accession>A0A7J7KY26</accession>
<keyword evidence="5" id="KW-1133">Transmembrane helix</keyword>
<reference evidence="12 13" key="1">
    <citation type="journal article" date="2020" name="IScience">
        <title>Genome Sequencing of the Endangered Kingdonia uniflora (Circaeasteraceae, Ranunculales) Reveals Potential Mechanisms of Evolutionary Specialization.</title>
        <authorList>
            <person name="Sun Y."/>
            <person name="Deng T."/>
            <person name="Zhang A."/>
            <person name="Moore M.J."/>
            <person name="Landis J.B."/>
            <person name="Lin N."/>
            <person name="Zhang H."/>
            <person name="Zhang X."/>
            <person name="Huang J."/>
            <person name="Zhang X."/>
            <person name="Sun H."/>
            <person name="Wang H."/>
        </authorList>
    </citation>
    <scope>NUCLEOTIDE SEQUENCE [LARGE SCALE GENOMIC DNA]</scope>
    <source>
        <strain evidence="12">TB1705</strain>
        <tissue evidence="12">Leaf</tissue>
    </source>
</reference>
<comment type="catalytic activity">
    <reaction evidence="11">
        <text>L-seryl-[protein] + ATP = O-phospho-L-seryl-[protein] + ADP + H(+)</text>
        <dbReference type="Rhea" id="RHEA:17989"/>
        <dbReference type="Rhea" id="RHEA-COMP:9863"/>
        <dbReference type="Rhea" id="RHEA-COMP:11604"/>
        <dbReference type="ChEBI" id="CHEBI:15378"/>
        <dbReference type="ChEBI" id="CHEBI:29999"/>
        <dbReference type="ChEBI" id="CHEBI:30616"/>
        <dbReference type="ChEBI" id="CHEBI:83421"/>
        <dbReference type="ChEBI" id="CHEBI:456216"/>
        <dbReference type="EC" id="2.7.11.1"/>
    </reaction>
</comment>
<dbReference type="Proteomes" id="UP000541444">
    <property type="component" value="Unassembled WGS sequence"/>
</dbReference>
<evidence type="ECO:0000313" key="12">
    <source>
        <dbReference type="EMBL" id="KAF6135237.1"/>
    </source>
</evidence>
<evidence type="ECO:0000256" key="10">
    <source>
        <dbReference type="ARBA" id="ARBA00047899"/>
    </source>
</evidence>
<evidence type="ECO:0000313" key="13">
    <source>
        <dbReference type="Proteomes" id="UP000541444"/>
    </source>
</evidence>
<evidence type="ECO:0000256" key="9">
    <source>
        <dbReference type="ARBA" id="ARBA00023180"/>
    </source>
</evidence>
<evidence type="ECO:0000256" key="4">
    <source>
        <dbReference type="ARBA" id="ARBA00022729"/>
    </source>
</evidence>
<evidence type="ECO:0000256" key="8">
    <source>
        <dbReference type="ARBA" id="ARBA00023170"/>
    </source>
</evidence>
<feature type="non-terminal residue" evidence="12">
    <location>
        <position position="1"/>
    </location>
</feature>
<keyword evidence="8" id="KW-0675">Receptor</keyword>
<protein>
    <recommendedName>
        <fullName evidence="2">non-specific serine/threonine protein kinase</fullName>
        <ecNumber evidence="2">2.7.11.1</ecNumber>
    </recommendedName>
</protein>
<gene>
    <name evidence="12" type="ORF">GIB67_035308</name>
</gene>
<keyword evidence="3" id="KW-0812">Transmembrane</keyword>
<evidence type="ECO:0000256" key="6">
    <source>
        <dbReference type="ARBA" id="ARBA00023136"/>
    </source>
</evidence>
<comment type="caution">
    <text evidence="12">The sequence shown here is derived from an EMBL/GenBank/DDBJ whole genome shotgun (WGS) entry which is preliminary data.</text>
</comment>
<keyword evidence="6" id="KW-0472">Membrane</keyword>
<organism evidence="12 13">
    <name type="scientific">Kingdonia uniflora</name>
    <dbReference type="NCBI Taxonomy" id="39325"/>
    <lineage>
        <taxon>Eukaryota</taxon>
        <taxon>Viridiplantae</taxon>
        <taxon>Streptophyta</taxon>
        <taxon>Embryophyta</taxon>
        <taxon>Tracheophyta</taxon>
        <taxon>Spermatophyta</taxon>
        <taxon>Magnoliopsida</taxon>
        <taxon>Ranunculales</taxon>
        <taxon>Circaeasteraceae</taxon>
        <taxon>Kingdonia</taxon>
    </lineage>
</organism>
<dbReference type="EMBL" id="JACGCM010002811">
    <property type="protein sequence ID" value="KAF6135237.1"/>
    <property type="molecule type" value="Genomic_DNA"/>
</dbReference>
<name>A0A7J7KY26_9MAGN</name>
<dbReference type="OrthoDB" id="1935570at2759"/>
<evidence type="ECO:0000256" key="7">
    <source>
        <dbReference type="ARBA" id="ARBA00023157"/>
    </source>
</evidence>
<dbReference type="GO" id="GO:0016020">
    <property type="term" value="C:membrane"/>
    <property type="evidence" value="ECO:0007669"/>
    <property type="project" value="UniProtKB-SubCell"/>
</dbReference>
<dbReference type="EC" id="2.7.11.1" evidence="2"/>
<dbReference type="InterPro" id="IPR009091">
    <property type="entry name" value="RCC1/BLIP-II"/>
</dbReference>
<keyword evidence="9" id="KW-0325">Glycoprotein</keyword>
<comment type="subcellular location">
    <subcellularLocation>
        <location evidence="1">Membrane</location>
        <topology evidence="1">Single-pass type I membrane protein</topology>
    </subcellularLocation>
</comment>
<dbReference type="PANTHER" id="PTHR47460">
    <property type="entry name" value="SERINE/THREONINE-PROTEIN KINASE-LIKE PROTEIN ACR4"/>
    <property type="match status" value="1"/>
</dbReference>
<dbReference type="GO" id="GO:0004674">
    <property type="term" value="F:protein serine/threonine kinase activity"/>
    <property type="evidence" value="ECO:0007669"/>
    <property type="project" value="UniProtKB-KW"/>
</dbReference>
<dbReference type="SUPFAM" id="SSF50985">
    <property type="entry name" value="RCC1/BLIP-II"/>
    <property type="match status" value="1"/>
</dbReference>
<dbReference type="AlphaFoldDB" id="A0A7J7KY26"/>
<evidence type="ECO:0000256" key="11">
    <source>
        <dbReference type="ARBA" id="ARBA00048679"/>
    </source>
</evidence>
<evidence type="ECO:0000256" key="3">
    <source>
        <dbReference type="ARBA" id="ARBA00022692"/>
    </source>
</evidence>
<evidence type="ECO:0000256" key="2">
    <source>
        <dbReference type="ARBA" id="ARBA00012513"/>
    </source>
</evidence>
<dbReference type="Gene3D" id="2.130.10.30">
    <property type="entry name" value="Regulator of chromosome condensation 1/beta-lactamase-inhibitor protein II"/>
    <property type="match status" value="1"/>
</dbReference>
<keyword evidence="4" id="KW-0732">Signal</keyword>
<keyword evidence="7" id="KW-1015">Disulfide bond</keyword>
<keyword evidence="13" id="KW-1185">Reference proteome</keyword>
<sequence length="215" mass="23427">MSSRRLHAVDFPTNTDDDMDTQKFDFFDCVKAINVNKFHMRVYFNTSVGLSDLSVGDEHVCGVENVTGMAKCWYRGEDESKRGSFVTPKGVKFASITSGRGFSCGVLVDNMSVRCWGSTSIGLEISEQFGNVSMLSLVAGDSHVCGLTVTEQLDVLKGFNGFEFDGLTMGVNHSCAIRSVNGTVVCSECECNSTDITFNIILSVLNNNSTITYIV</sequence>
<evidence type="ECO:0000256" key="5">
    <source>
        <dbReference type="ARBA" id="ARBA00022989"/>
    </source>
</evidence>
<proteinExistence type="predicted"/>